<comment type="caution">
    <text evidence="2">The sequence shown here is derived from an EMBL/GenBank/DDBJ whole genome shotgun (WGS) entry which is preliminary data.</text>
</comment>
<dbReference type="InterPro" id="IPR027417">
    <property type="entry name" value="P-loop_NTPase"/>
</dbReference>
<dbReference type="Gene3D" id="3.40.50.300">
    <property type="entry name" value="P-loop containing nucleotide triphosphate hydrolases"/>
    <property type="match status" value="1"/>
</dbReference>
<dbReference type="Pfam" id="PF13469">
    <property type="entry name" value="Sulfotransfer_3"/>
    <property type="match status" value="1"/>
</dbReference>
<feature type="transmembrane region" description="Helical" evidence="1">
    <location>
        <begin position="16"/>
        <end position="34"/>
    </location>
</feature>
<evidence type="ECO:0000313" key="3">
    <source>
        <dbReference type="Proteomes" id="UP000037460"/>
    </source>
</evidence>
<keyword evidence="1" id="KW-1133">Transmembrane helix</keyword>
<evidence type="ECO:0000313" key="2">
    <source>
        <dbReference type="EMBL" id="KOO35961.1"/>
    </source>
</evidence>
<keyword evidence="3" id="KW-1185">Reference proteome</keyword>
<feature type="transmembrane region" description="Helical" evidence="1">
    <location>
        <begin position="46"/>
        <end position="69"/>
    </location>
</feature>
<protein>
    <recommendedName>
        <fullName evidence="4">Sulfotransferase</fullName>
    </recommendedName>
</protein>
<evidence type="ECO:0000256" key="1">
    <source>
        <dbReference type="SAM" id="Phobius"/>
    </source>
</evidence>
<dbReference type="AlphaFoldDB" id="A0A0M0KAW2"/>
<dbReference type="SUPFAM" id="SSF52540">
    <property type="entry name" value="P-loop containing nucleoside triphosphate hydrolases"/>
    <property type="match status" value="1"/>
</dbReference>
<name>A0A0M0KAW2_9EUKA</name>
<dbReference type="PANTHER" id="PTHR36451:SF1">
    <property type="entry name" value="OMEGA-HYDROXY-BETA-DIHYDROMENAQUINONE-9 SULFOTRANSFERASE STF3"/>
    <property type="match status" value="1"/>
</dbReference>
<dbReference type="InterPro" id="IPR052736">
    <property type="entry name" value="Stf3_sulfotransferase"/>
</dbReference>
<dbReference type="PANTHER" id="PTHR36451">
    <property type="entry name" value="PAPS-DEPENDENT SULFOTRANSFERASE STF3"/>
    <property type="match status" value="1"/>
</dbReference>
<reference evidence="3" key="1">
    <citation type="journal article" date="2015" name="PLoS Genet.">
        <title>Genome Sequence and Transcriptome Analyses of Chrysochromulina tobin: Metabolic Tools for Enhanced Algal Fitness in the Prominent Order Prymnesiales (Haptophyceae).</title>
        <authorList>
            <person name="Hovde B.T."/>
            <person name="Deodato C.R."/>
            <person name="Hunsperger H.M."/>
            <person name="Ryken S.A."/>
            <person name="Yost W."/>
            <person name="Jha R.K."/>
            <person name="Patterson J."/>
            <person name="Monnat R.J. Jr."/>
            <person name="Barlow S.B."/>
            <person name="Starkenburg S.R."/>
            <person name="Cattolico R.A."/>
        </authorList>
    </citation>
    <scope>NUCLEOTIDE SEQUENCE</scope>
    <source>
        <strain evidence="3">CCMP291</strain>
    </source>
</reference>
<accession>A0A0M0KAW2</accession>
<dbReference type="OrthoDB" id="429813at2759"/>
<gene>
    <name evidence="2" type="ORF">Ctob_008985</name>
</gene>
<organism evidence="2 3">
    <name type="scientific">Chrysochromulina tobinii</name>
    <dbReference type="NCBI Taxonomy" id="1460289"/>
    <lineage>
        <taxon>Eukaryota</taxon>
        <taxon>Haptista</taxon>
        <taxon>Haptophyta</taxon>
        <taxon>Prymnesiophyceae</taxon>
        <taxon>Prymnesiales</taxon>
        <taxon>Chrysochromulinaceae</taxon>
        <taxon>Chrysochromulina</taxon>
    </lineage>
</organism>
<dbReference type="Proteomes" id="UP000037460">
    <property type="component" value="Unassembled WGS sequence"/>
</dbReference>
<sequence length="399" mass="45151">MPASSWNFTPKHRWSFQNNAICGICLFAWLELLYVRRRHVDWLRYWQRVAFVTAIAVLNSALSVVEAIMHGRAIEKQKIDPRPVFILGHPRTGTTLLHSLMALDDATFGYCSTFCVAFPSAFLWLEPVKFLFAGLVSEKRPMDEMALDLDTPQEDELGVNVLSAGTSPYMPLTFMTDEPSFRPYFSFKNAPEADKRRWTAAFVHLLRKLSLRCGGKRLLLKSPVHTARVALLLQLFPEASFVYLHRHPLVVYQSACHMADTTYWHMYLAQPTNAQIHDFILEQFVTLWEEYAADRALIPAGRLVEMSFEELSTDPTAAVGRVYAELGLSGFDECVKQRVASLQVGQPHGVERGGPKLKGYQKNAHKPLPAGLRELVAEKWEAYSKAWGYSCEEGAPGQL</sequence>
<dbReference type="EMBL" id="JWZX01000693">
    <property type="protein sequence ID" value="KOO35961.1"/>
    <property type="molecule type" value="Genomic_DNA"/>
</dbReference>
<keyword evidence="1" id="KW-0472">Membrane</keyword>
<keyword evidence="1" id="KW-0812">Transmembrane</keyword>
<proteinExistence type="predicted"/>
<evidence type="ECO:0008006" key="4">
    <source>
        <dbReference type="Google" id="ProtNLM"/>
    </source>
</evidence>